<dbReference type="eggNOG" id="COG2981">
    <property type="taxonomic scope" value="Bacteria"/>
</dbReference>
<evidence type="ECO:0000256" key="9">
    <source>
        <dbReference type="ARBA" id="ARBA00023136"/>
    </source>
</evidence>
<keyword evidence="9 10" id="KW-0472">Membrane</keyword>
<protein>
    <submittedName>
        <fullName evidence="11">Uncharacterized protein involved in cysteine biosynthesis</fullName>
    </submittedName>
</protein>
<dbReference type="Pfam" id="PF07264">
    <property type="entry name" value="EI24"/>
    <property type="match status" value="1"/>
</dbReference>
<keyword evidence="8" id="KW-0764">Sulfate transport</keyword>
<keyword evidence="7 10" id="KW-1133">Transmembrane helix</keyword>
<evidence type="ECO:0000256" key="5">
    <source>
        <dbReference type="ARBA" id="ARBA00022605"/>
    </source>
</evidence>
<dbReference type="Proteomes" id="UP000010482">
    <property type="component" value="Chromosome"/>
</dbReference>
<dbReference type="PANTHER" id="PTHR37468:SF1">
    <property type="entry name" value="SULFATE TRANSPORTER CYSZ"/>
    <property type="match status" value="1"/>
</dbReference>
<evidence type="ECO:0000313" key="12">
    <source>
        <dbReference type="Proteomes" id="UP000010482"/>
    </source>
</evidence>
<evidence type="ECO:0000256" key="7">
    <source>
        <dbReference type="ARBA" id="ARBA00022989"/>
    </source>
</evidence>
<keyword evidence="2" id="KW-0813">Transport</keyword>
<feature type="transmembrane region" description="Helical" evidence="10">
    <location>
        <begin position="36"/>
        <end position="63"/>
    </location>
</feature>
<feature type="transmembrane region" description="Helical" evidence="10">
    <location>
        <begin position="167"/>
        <end position="183"/>
    </location>
</feature>
<dbReference type="GO" id="GO:0005886">
    <property type="term" value="C:plasma membrane"/>
    <property type="evidence" value="ECO:0007669"/>
    <property type="project" value="TreeGrafter"/>
</dbReference>
<keyword evidence="3" id="KW-1003">Cell membrane</keyword>
<feature type="transmembrane region" description="Helical" evidence="10">
    <location>
        <begin position="108"/>
        <end position="131"/>
    </location>
</feature>
<dbReference type="STRING" id="13035.Dacsa_1942"/>
<name>K9YWV6_DACS8</name>
<organism evidence="11 12">
    <name type="scientific">Dactylococcopsis salina (strain PCC 8305)</name>
    <name type="common">Myxobactron salinum</name>
    <dbReference type="NCBI Taxonomy" id="13035"/>
    <lineage>
        <taxon>Bacteria</taxon>
        <taxon>Bacillati</taxon>
        <taxon>Cyanobacteriota</taxon>
        <taxon>Cyanophyceae</taxon>
        <taxon>Nodosilineales</taxon>
        <taxon>Cymatolegaceae</taxon>
        <taxon>Dactylococcopsis</taxon>
    </lineage>
</organism>
<dbReference type="InterPro" id="IPR050480">
    <property type="entry name" value="CysZ-like"/>
</dbReference>
<dbReference type="HOGENOM" id="CLU_1007811_0_0_3"/>
<dbReference type="InterPro" id="IPR059112">
    <property type="entry name" value="CysZ/EI24"/>
</dbReference>
<comment type="subcellular location">
    <subcellularLocation>
        <location evidence="1">Membrane</location>
        <topology evidence="1">Multi-pass membrane protein</topology>
    </subcellularLocation>
</comment>
<proteinExistence type="predicted"/>
<evidence type="ECO:0000256" key="10">
    <source>
        <dbReference type="SAM" id="Phobius"/>
    </source>
</evidence>
<dbReference type="GO" id="GO:0009675">
    <property type="term" value="F:high-affinity sulfate:proton symporter activity"/>
    <property type="evidence" value="ECO:0007669"/>
    <property type="project" value="TreeGrafter"/>
</dbReference>
<keyword evidence="5" id="KW-0028">Amino-acid biosynthesis</keyword>
<evidence type="ECO:0000256" key="8">
    <source>
        <dbReference type="ARBA" id="ARBA00023032"/>
    </source>
</evidence>
<evidence type="ECO:0000256" key="3">
    <source>
        <dbReference type="ARBA" id="ARBA00022475"/>
    </source>
</evidence>
<evidence type="ECO:0000256" key="2">
    <source>
        <dbReference type="ARBA" id="ARBA00022448"/>
    </source>
</evidence>
<dbReference type="EMBL" id="CP003944">
    <property type="protein sequence ID" value="AFZ50593.1"/>
    <property type="molecule type" value="Genomic_DNA"/>
</dbReference>
<feature type="transmembrane region" description="Helical" evidence="10">
    <location>
        <begin position="229"/>
        <end position="246"/>
    </location>
</feature>
<dbReference type="PATRIC" id="fig|13035.3.peg.2211"/>
<keyword evidence="12" id="KW-1185">Reference proteome</keyword>
<dbReference type="GO" id="GO:0019344">
    <property type="term" value="P:cysteine biosynthetic process"/>
    <property type="evidence" value="ECO:0007669"/>
    <property type="project" value="TreeGrafter"/>
</dbReference>
<reference evidence="11" key="1">
    <citation type="submission" date="2012-04" db="EMBL/GenBank/DDBJ databases">
        <title>Finished genome of Dactylococcopsis salina PCC 8305.</title>
        <authorList>
            <consortium name="US DOE Joint Genome Institute"/>
            <person name="Gugger M."/>
            <person name="Coursin T."/>
            <person name="Rippka R."/>
            <person name="Tandeau De Marsac N."/>
            <person name="Huntemann M."/>
            <person name="Wei C.-L."/>
            <person name="Han J."/>
            <person name="Detter J.C."/>
            <person name="Han C."/>
            <person name="Tapia R."/>
            <person name="Daligault H."/>
            <person name="Chen A."/>
            <person name="Krypides N."/>
            <person name="Mavromatis K."/>
            <person name="Markowitz V."/>
            <person name="Szeto E."/>
            <person name="Ivanova N."/>
            <person name="Ovchinnikova G."/>
            <person name="Pagani I."/>
            <person name="Pati A."/>
            <person name="Goodwin L."/>
            <person name="Peters L."/>
            <person name="Pitluck S."/>
            <person name="Woyke T."/>
            <person name="Kerfeld C."/>
        </authorList>
    </citation>
    <scope>NUCLEOTIDE SEQUENCE [LARGE SCALE GENOMIC DNA]</scope>
    <source>
        <strain evidence="11">PCC 8305</strain>
    </source>
</reference>
<dbReference type="AlphaFoldDB" id="K9YWV6"/>
<keyword evidence="6 10" id="KW-0812">Transmembrane</keyword>
<evidence type="ECO:0000256" key="4">
    <source>
        <dbReference type="ARBA" id="ARBA00022519"/>
    </source>
</evidence>
<evidence type="ECO:0000256" key="6">
    <source>
        <dbReference type="ARBA" id="ARBA00022692"/>
    </source>
</evidence>
<accession>K9YWV6</accession>
<dbReference type="KEGG" id="dsl:Dacsa_1942"/>
<evidence type="ECO:0000256" key="1">
    <source>
        <dbReference type="ARBA" id="ARBA00004141"/>
    </source>
</evidence>
<dbReference type="PANTHER" id="PTHR37468">
    <property type="entry name" value="SULFATE TRANSPORTER CYSZ"/>
    <property type="match status" value="1"/>
</dbReference>
<evidence type="ECO:0000313" key="11">
    <source>
        <dbReference type="EMBL" id="AFZ50593.1"/>
    </source>
</evidence>
<keyword evidence="4" id="KW-0997">Cell inner membrane</keyword>
<gene>
    <name evidence="11" type="ORF">Dacsa_1942</name>
</gene>
<sequence>MERKLCMLRILSGFGLITGATYPLRAIALLFKRPGLWKYLIIPILVNLLLGGLLYGGFLYWGWQGVEILTRELSQNLDRLIADLPQWLSFLEYIILFVSWLLRAILTIILFVIIGFVLLQFGSIIGSPWYGQLSEQVEKVRLGSVTIIDVGIFKDIARALLFEVKKLLLALGVGLILFLIGLIPAVGGIVTTVGSITLTATLVGLDFFDSPLERRRLSFRGKLKTIYRNLPASGSFSLLCLVLISVPLLNLITIPLCVMSGTLFLCDRVFSN</sequence>
<dbReference type="GO" id="GO:0000103">
    <property type="term" value="P:sulfate assimilation"/>
    <property type="evidence" value="ECO:0007669"/>
    <property type="project" value="TreeGrafter"/>
</dbReference>